<dbReference type="InterPro" id="IPR050312">
    <property type="entry name" value="IolE/XylAMocC-like"/>
</dbReference>
<reference evidence="3" key="1">
    <citation type="submission" date="2019-02" db="EMBL/GenBank/DDBJ databases">
        <authorList>
            <person name="Gruber-Vodicka R. H."/>
            <person name="Seah K. B. B."/>
        </authorList>
    </citation>
    <scope>NUCLEOTIDE SEQUENCE</scope>
    <source>
        <strain evidence="3">BECK_DK47</strain>
    </source>
</reference>
<protein>
    <submittedName>
        <fullName evidence="3">Sugar phosphate isomerase/epimerase</fullName>
    </submittedName>
</protein>
<accession>A0A450S369</accession>
<gene>
    <name evidence="3" type="ORF">BECKDK2373B_GA0170837_101226</name>
</gene>
<evidence type="ECO:0000256" key="1">
    <source>
        <dbReference type="SAM" id="MobiDB-lite"/>
    </source>
</evidence>
<feature type="region of interest" description="Disordered" evidence="1">
    <location>
        <begin position="271"/>
        <end position="291"/>
    </location>
</feature>
<keyword evidence="3" id="KW-0413">Isomerase</keyword>
<dbReference type="PANTHER" id="PTHR12110:SF21">
    <property type="entry name" value="XYLOSE ISOMERASE-LIKE TIM BARREL DOMAIN-CONTAINING PROTEIN"/>
    <property type="match status" value="1"/>
</dbReference>
<evidence type="ECO:0000313" key="3">
    <source>
        <dbReference type="EMBL" id="VFJ46084.1"/>
    </source>
</evidence>
<proteinExistence type="predicted"/>
<feature type="compositionally biased region" description="Basic and acidic residues" evidence="1">
    <location>
        <begin position="279"/>
        <end position="291"/>
    </location>
</feature>
<dbReference type="InterPro" id="IPR013022">
    <property type="entry name" value="Xyl_isomerase-like_TIM-brl"/>
</dbReference>
<name>A0A450S369_9GAMM</name>
<feature type="domain" description="Xylose isomerase-like TIM barrel" evidence="2">
    <location>
        <begin position="22"/>
        <end position="261"/>
    </location>
</feature>
<sequence length="291" mass="31561">MFPLSYNANGLRNMSTVSAVNVVAAAGYDGIEIALHAAHLHPHTATDTELRQVIEALDTTGLVPACLATGADDLLSDQRFEPSLISPDPAGRRQRIDVLKRAMEIALALGAPVLGFASGPLRPELSRDLAWGHLVAGVRECLDSANGLLLAIEPEPGFLVSTTVDAISLIEEVGSPGLVMNMDIGHVYVTEDDFTDAVARGARYSRHIHIEDIKNRVHSHEVPGDGDIPFSEVFRILRKEAYDGYLSVELYNKTDWRDALTRSRAHLLGHMAAVQDPSPPRDGKQPAKENP</sequence>
<evidence type="ECO:0000259" key="2">
    <source>
        <dbReference type="Pfam" id="PF01261"/>
    </source>
</evidence>
<dbReference type="InterPro" id="IPR036237">
    <property type="entry name" value="Xyl_isomerase-like_sf"/>
</dbReference>
<dbReference type="EMBL" id="CAADEX010000012">
    <property type="protein sequence ID" value="VFJ46084.1"/>
    <property type="molecule type" value="Genomic_DNA"/>
</dbReference>
<organism evidence="3">
    <name type="scientific">Candidatus Kentrum sp. DK</name>
    <dbReference type="NCBI Taxonomy" id="2126562"/>
    <lineage>
        <taxon>Bacteria</taxon>
        <taxon>Pseudomonadati</taxon>
        <taxon>Pseudomonadota</taxon>
        <taxon>Gammaproteobacteria</taxon>
        <taxon>Candidatus Kentrum</taxon>
    </lineage>
</organism>
<dbReference type="GO" id="GO:0016853">
    <property type="term" value="F:isomerase activity"/>
    <property type="evidence" value="ECO:0007669"/>
    <property type="project" value="UniProtKB-KW"/>
</dbReference>
<dbReference type="SUPFAM" id="SSF51658">
    <property type="entry name" value="Xylose isomerase-like"/>
    <property type="match status" value="1"/>
</dbReference>
<dbReference type="PANTHER" id="PTHR12110">
    <property type="entry name" value="HYDROXYPYRUVATE ISOMERASE"/>
    <property type="match status" value="1"/>
</dbReference>
<dbReference type="Gene3D" id="3.20.20.150">
    <property type="entry name" value="Divalent-metal-dependent TIM barrel enzymes"/>
    <property type="match status" value="1"/>
</dbReference>
<dbReference type="Pfam" id="PF01261">
    <property type="entry name" value="AP_endonuc_2"/>
    <property type="match status" value="1"/>
</dbReference>
<dbReference type="AlphaFoldDB" id="A0A450S369"/>